<evidence type="ECO:0000256" key="1">
    <source>
        <dbReference type="SAM" id="Phobius"/>
    </source>
</evidence>
<dbReference type="EMBL" id="CP136894">
    <property type="protein sequence ID" value="WOL07843.1"/>
    <property type="molecule type" value="Genomic_DNA"/>
</dbReference>
<dbReference type="AlphaFoldDB" id="A0AAQ3QG05"/>
<reference evidence="2 3" key="1">
    <citation type="submission" date="2023-10" db="EMBL/GenBank/DDBJ databases">
        <title>Chromosome-scale genome assembly provides insights into flower coloration mechanisms of Canna indica.</title>
        <authorList>
            <person name="Li C."/>
        </authorList>
    </citation>
    <scope>NUCLEOTIDE SEQUENCE [LARGE SCALE GENOMIC DNA]</scope>
    <source>
        <tissue evidence="2">Flower</tissue>
    </source>
</reference>
<gene>
    <name evidence="2" type="ORF">Cni_G16592</name>
</gene>
<proteinExistence type="predicted"/>
<sequence length="100" mass="11579">MKSLVHTTVNLTKFLFLISWKILGIKDFIQSFTLAGLVRIRKMAQAHKYMVIEKARIREARISSMRKARIQLQLSRVEHVTTAVILDLLCIIEISRLTTL</sequence>
<name>A0AAQ3QG05_9LILI</name>
<feature type="transmembrane region" description="Helical" evidence="1">
    <location>
        <begin position="20"/>
        <end position="40"/>
    </location>
</feature>
<evidence type="ECO:0000313" key="3">
    <source>
        <dbReference type="Proteomes" id="UP001327560"/>
    </source>
</evidence>
<dbReference type="Proteomes" id="UP001327560">
    <property type="component" value="Chromosome 5"/>
</dbReference>
<organism evidence="2 3">
    <name type="scientific">Canna indica</name>
    <name type="common">Indian-shot</name>
    <dbReference type="NCBI Taxonomy" id="4628"/>
    <lineage>
        <taxon>Eukaryota</taxon>
        <taxon>Viridiplantae</taxon>
        <taxon>Streptophyta</taxon>
        <taxon>Embryophyta</taxon>
        <taxon>Tracheophyta</taxon>
        <taxon>Spermatophyta</taxon>
        <taxon>Magnoliopsida</taxon>
        <taxon>Liliopsida</taxon>
        <taxon>Zingiberales</taxon>
        <taxon>Cannaceae</taxon>
        <taxon>Canna</taxon>
    </lineage>
</organism>
<evidence type="ECO:0000313" key="2">
    <source>
        <dbReference type="EMBL" id="WOL07843.1"/>
    </source>
</evidence>
<keyword evidence="1" id="KW-0812">Transmembrane</keyword>
<accession>A0AAQ3QG05</accession>
<keyword evidence="1" id="KW-0472">Membrane</keyword>
<keyword evidence="1" id="KW-1133">Transmembrane helix</keyword>
<keyword evidence="3" id="KW-1185">Reference proteome</keyword>
<protein>
    <submittedName>
        <fullName evidence="2">Uncharacterized protein</fullName>
    </submittedName>
</protein>